<accession>A0A9Q1EIZ2</accession>
<organism evidence="1 2">
    <name type="scientific">Synaphobranchus kaupii</name>
    <name type="common">Kaup's arrowtooth eel</name>
    <dbReference type="NCBI Taxonomy" id="118154"/>
    <lineage>
        <taxon>Eukaryota</taxon>
        <taxon>Metazoa</taxon>
        <taxon>Chordata</taxon>
        <taxon>Craniata</taxon>
        <taxon>Vertebrata</taxon>
        <taxon>Euteleostomi</taxon>
        <taxon>Actinopterygii</taxon>
        <taxon>Neopterygii</taxon>
        <taxon>Teleostei</taxon>
        <taxon>Anguilliformes</taxon>
        <taxon>Synaphobranchidae</taxon>
        <taxon>Synaphobranchus</taxon>
    </lineage>
</organism>
<dbReference type="PANTHER" id="PTHR23053">
    <property type="entry name" value="DLEC1 DELETED IN LUNG AND ESOPHAGEAL CANCER 1"/>
    <property type="match status" value="1"/>
</dbReference>
<dbReference type="GO" id="GO:1904158">
    <property type="term" value="P:axonemal central apparatus assembly"/>
    <property type="evidence" value="ECO:0007669"/>
    <property type="project" value="TreeGrafter"/>
</dbReference>
<evidence type="ECO:0000313" key="1">
    <source>
        <dbReference type="EMBL" id="KAJ8339701.1"/>
    </source>
</evidence>
<gene>
    <name evidence="1" type="ORF">SKAU_G00343340</name>
</gene>
<dbReference type="GO" id="GO:0003341">
    <property type="term" value="P:cilium movement"/>
    <property type="evidence" value="ECO:0007669"/>
    <property type="project" value="TreeGrafter"/>
</dbReference>
<comment type="caution">
    <text evidence="1">The sequence shown here is derived from an EMBL/GenBank/DDBJ whole genome shotgun (WGS) entry which is preliminary data.</text>
</comment>
<dbReference type="GO" id="GO:0005930">
    <property type="term" value="C:axoneme"/>
    <property type="evidence" value="ECO:0007669"/>
    <property type="project" value="TreeGrafter"/>
</dbReference>
<dbReference type="OrthoDB" id="442692at2759"/>
<dbReference type="EMBL" id="JAINUF010000016">
    <property type="protein sequence ID" value="KAJ8339701.1"/>
    <property type="molecule type" value="Genomic_DNA"/>
</dbReference>
<dbReference type="Proteomes" id="UP001152622">
    <property type="component" value="Chromosome 16"/>
</dbReference>
<dbReference type="AlphaFoldDB" id="A0A9Q1EIZ2"/>
<dbReference type="Gene3D" id="2.60.40.10">
    <property type="entry name" value="Immunoglobulins"/>
    <property type="match status" value="1"/>
</dbReference>
<dbReference type="InterPro" id="IPR033305">
    <property type="entry name" value="Hydin-like"/>
</dbReference>
<evidence type="ECO:0000313" key="2">
    <source>
        <dbReference type="Proteomes" id="UP001152622"/>
    </source>
</evidence>
<keyword evidence="2" id="KW-1185">Reference proteome</keyword>
<dbReference type="InterPro" id="IPR013783">
    <property type="entry name" value="Ig-like_fold"/>
</dbReference>
<proteinExistence type="predicted"/>
<reference evidence="1" key="1">
    <citation type="journal article" date="2023" name="Science">
        <title>Genome structures resolve the early diversification of teleost fishes.</title>
        <authorList>
            <person name="Parey E."/>
            <person name="Louis A."/>
            <person name="Montfort J."/>
            <person name="Bouchez O."/>
            <person name="Roques C."/>
            <person name="Iampietro C."/>
            <person name="Lluch J."/>
            <person name="Castinel A."/>
            <person name="Donnadieu C."/>
            <person name="Desvignes T."/>
            <person name="Floi Bucao C."/>
            <person name="Jouanno E."/>
            <person name="Wen M."/>
            <person name="Mejri S."/>
            <person name="Dirks R."/>
            <person name="Jansen H."/>
            <person name="Henkel C."/>
            <person name="Chen W.J."/>
            <person name="Zahm M."/>
            <person name="Cabau C."/>
            <person name="Klopp C."/>
            <person name="Thompson A.W."/>
            <person name="Robinson-Rechavi M."/>
            <person name="Braasch I."/>
            <person name="Lecointre G."/>
            <person name="Bobe J."/>
            <person name="Postlethwait J.H."/>
            <person name="Berthelot C."/>
            <person name="Roest Crollius H."/>
            <person name="Guiguen Y."/>
        </authorList>
    </citation>
    <scope>NUCLEOTIDE SEQUENCE</scope>
    <source>
        <strain evidence="1">WJC10195</strain>
    </source>
</reference>
<dbReference type="PANTHER" id="PTHR23053:SF0">
    <property type="entry name" value="HYDROCEPHALUS-INDUCING PROTEIN HOMOLOG"/>
    <property type="match status" value="1"/>
</dbReference>
<protein>
    <submittedName>
        <fullName evidence="1">Uncharacterized protein</fullName>
    </submittedName>
</protein>
<name>A0A9Q1EIZ2_SYNKA</name>
<sequence>MTFVSDPCSLTSFRWIVPPKGEVTLKIGFQSSTPGRFEQTLNFELMGTRRRYQLHCRGVCVFPAISQEYKMVFAHTKKALQSDDSLHKTYIIQSGVYEFGPLLCRKSRDRYKEGPVSREHGEAHHA</sequence>